<dbReference type="EMBL" id="BAABDQ010000004">
    <property type="protein sequence ID" value="GAA3542398.1"/>
    <property type="molecule type" value="Genomic_DNA"/>
</dbReference>
<name>A0ABP6W0X5_9ACTN</name>
<protein>
    <submittedName>
        <fullName evidence="2">Uncharacterized protein</fullName>
    </submittedName>
</protein>
<comment type="caution">
    <text evidence="2">The sequence shown here is derived from an EMBL/GenBank/DDBJ whole genome shotgun (WGS) entry which is preliminary data.</text>
</comment>
<organism evidence="2 3">
    <name type="scientific">Nonomuraea rosea</name>
    <dbReference type="NCBI Taxonomy" id="638574"/>
    <lineage>
        <taxon>Bacteria</taxon>
        <taxon>Bacillati</taxon>
        <taxon>Actinomycetota</taxon>
        <taxon>Actinomycetes</taxon>
        <taxon>Streptosporangiales</taxon>
        <taxon>Streptosporangiaceae</taxon>
        <taxon>Nonomuraea</taxon>
    </lineage>
</organism>
<feature type="region of interest" description="Disordered" evidence="1">
    <location>
        <begin position="90"/>
        <end position="113"/>
    </location>
</feature>
<evidence type="ECO:0000313" key="2">
    <source>
        <dbReference type="EMBL" id="GAA3542398.1"/>
    </source>
</evidence>
<dbReference type="Proteomes" id="UP001500630">
    <property type="component" value="Unassembled WGS sequence"/>
</dbReference>
<accession>A0ABP6W0X5</accession>
<reference evidence="3" key="1">
    <citation type="journal article" date="2019" name="Int. J. Syst. Evol. Microbiol.">
        <title>The Global Catalogue of Microorganisms (GCM) 10K type strain sequencing project: providing services to taxonomists for standard genome sequencing and annotation.</title>
        <authorList>
            <consortium name="The Broad Institute Genomics Platform"/>
            <consortium name="The Broad Institute Genome Sequencing Center for Infectious Disease"/>
            <person name="Wu L."/>
            <person name="Ma J."/>
        </authorList>
    </citation>
    <scope>NUCLEOTIDE SEQUENCE [LARGE SCALE GENOMIC DNA]</scope>
    <source>
        <strain evidence="3">JCM 17326</strain>
    </source>
</reference>
<keyword evidence="3" id="KW-1185">Reference proteome</keyword>
<proteinExistence type="predicted"/>
<gene>
    <name evidence="2" type="ORF">GCM10022419_023180</name>
</gene>
<evidence type="ECO:0000256" key="1">
    <source>
        <dbReference type="SAM" id="MobiDB-lite"/>
    </source>
</evidence>
<sequence>MVRCGWCEPHIVSVAGTSPYAATVDLYMPGPGDTLPVPAVKVRHETSVLLDKGNQLLRYALGKQPWLALHDLREETLVDQFQEVPAEGMGVGGQASGLTSGCVNRTGLPSDRA</sequence>
<evidence type="ECO:0000313" key="3">
    <source>
        <dbReference type="Proteomes" id="UP001500630"/>
    </source>
</evidence>